<feature type="chain" id="PRO_5040940618" description="DUF6973 domain-containing protein" evidence="2">
    <location>
        <begin position="31"/>
        <end position="512"/>
    </location>
</feature>
<keyword evidence="2" id="KW-0732">Signal</keyword>
<dbReference type="InterPro" id="IPR054246">
    <property type="entry name" value="DUF6973"/>
</dbReference>
<dbReference type="EMBL" id="JAJTTA010000001">
    <property type="protein sequence ID" value="MCF0038499.1"/>
    <property type="molecule type" value="Genomic_DNA"/>
</dbReference>
<reference evidence="4" key="1">
    <citation type="submission" date="2021-12" db="EMBL/GenBank/DDBJ databases">
        <title>Novel species in genus Dyadobacter.</title>
        <authorList>
            <person name="Ma C."/>
        </authorList>
    </citation>
    <scope>NUCLEOTIDE SEQUENCE</scope>
    <source>
        <strain evidence="4">CY399</strain>
    </source>
</reference>
<evidence type="ECO:0000256" key="2">
    <source>
        <dbReference type="SAM" id="SignalP"/>
    </source>
</evidence>
<dbReference type="RefSeq" id="WP_234611020.1">
    <property type="nucleotide sequence ID" value="NZ_CP098806.1"/>
</dbReference>
<sequence length="512" mass="55564">MQKFSPFRPFASCISFLLVFVLAFSNQSCQDDFDGKNSPEKSATEKVMATEDKMLSYDQFLQQVKGFKDKEMYSHFKSSAEKNLRSSEKIVFPFPLLPSTTDSVRKITVNNHTTYTIPVYRRSHTGTVFRNIIIDSTDAGVKAYLAWYFPDKKWIQEYKKDRKRSFYGTVIMNNYDGLPSSGRPEGRANLVPVCASVMVLSSIVEHLCCHNSQHTSCGCPTGTKYYFEYQYSTVTTCIDSYIDSFGGYGGSGSGTGGGGGGTVPNPGGGYDPCVQPKTGTGKTPCTPNTPDPGPVVVPNAAAAPIVNTAKAKGIIFTSTEIAVLNSLSPAMATRVNALISKFGDMVTKNFDNLIINLTGKALTPKEKEALDALADQLQSYKLLMRLFYAANAYAAENLTGVKFNSFGATCSNCKANAFKHALFLIFNAETFTIKSAETLASAHELNSAGIDRTMDEINNAAGSSIFKQFGQTGTDSQWADRVKAATNVGQHGLVFVKNAALVSTTNFDPNCP</sequence>
<feature type="region of interest" description="Disordered" evidence="1">
    <location>
        <begin position="257"/>
        <end position="282"/>
    </location>
</feature>
<feature type="compositionally biased region" description="Gly residues" evidence="1">
    <location>
        <begin position="257"/>
        <end position="270"/>
    </location>
</feature>
<comment type="caution">
    <text evidence="4">The sequence shown here is derived from an EMBL/GenBank/DDBJ whole genome shotgun (WGS) entry which is preliminary data.</text>
</comment>
<dbReference type="Proteomes" id="UP001139700">
    <property type="component" value="Unassembled WGS sequence"/>
</dbReference>
<protein>
    <recommendedName>
        <fullName evidence="3">DUF6973 domain-containing protein</fullName>
    </recommendedName>
</protein>
<dbReference type="AlphaFoldDB" id="A0A9X1P427"/>
<evidence type="ECO:0000313" key="4">
    <source>
        <dbReference type="EMBL" id="MCF0038499.1"/>
    </source>
</evidence>
<keyword evidence="5" id="KW-1185">Reference proteome</keyword>
<feature type="signal peptide" evidence="2">
    <location>
        <begin position="1"/>
        <end position="30"/>
    </location>
</feature>
<evidence type="ECO:0000313" key="5">
    <source>
        <dbReference type="Proteomes" id="UP001139700"/>
    </source>
</evidence>
<name>A0A9X1P427_9BACT</name>
<accession>A0A9X1P427</accession>
<gene>
    <name evidence="4" type="ORF">LXM24_00265</name>
</gene>
<organism evidence="4 5">
    <name type="scientific">Dyadobacter fanqingshengii</name>
    <dbReference type="NCBI Taxonomy" id="2906443"/>
    <lineage>
        <taxon>Bacteria</taxon>
        <taxon>Pseudomonadati</taxon>
        <taxon>Bacteroidota</taxon>
        <taxon>Cytophagia</taxon>
        <taxon>Cytophagales</taxon>
        <taxon>Spirosomataceae</taxon>
        <taxon>Dyadobacter</taxon>
    </lineage>
</organism>
<dbReference type="Pfam" id="PF22322">
    <property type="entry name" value="DUF6973"/>
    <property type="match status" value="1"/>
</dbReference>
<proteinExistence type="predicted"/>
<evidence type="ECO:0000256" key="1">
    <source>
        <dbReference type="SAM" id="MobiDB-lite"/>
    </source>
</evidence>
<evidence type="ECO:0000259" key="3">
    <source>
        <dbReference type="Pfam" id="PF22322"/>
    </source>
</evidence>
<feature type="domain" description="DUF6973" evidence="3">
    <location>
        <begin position="403"/>
        <end position="487"/>
    </location>
</feature>